<evidence type="ECO:0000256" key="2">
    <source>
        <dbReference type="ARBA" id="ARBA00022630"/>
    </source>
</evidence>
<proteinExistence type="inferred from homology"/>
<evidence type="ECO:0000313" key="6">
    <source>
        <dbReference type="EMBL" id="KAF4452447.1"/>
    </source>
</evidence>
<dbReference type="Proteomes" id="UP000605986">
    <property type="component" value="Unassembled WGS sequence"/>
</dbReference>
<keyword evidence="4" id="KW-0560">Oxidoreductase</keyword>
<evidence type="ECO:0000256" key="1">
    <source>
        <dbReference type="ARBA" id="ARBA00005979"/>
    </source>
</evidence>
<dbReference type="PANTHER" id="PTHR43656">
    <property type="entry name" value="BINDING OXIDOREDUCTASE, PUTATIVE (AFU_ORTHOLOGUE AFUA_2G08260)-RELATED"/>
    <property type="match status" value="1"/>
</dbReference>
<dbReference type="SUPFAM" id="SSF51395">
    <property type="entry name" value="FMN-linked oxidoreductases"/>
    <property type="match status" value="1"/>
</dbReference>
<dbReference type="GO" id="GO:0010181">
    <property type="term" value="F:FMN binding"/>
    <property type="evidence" value="ECO:0007669"/>
    <property type="project" value="InterPro"/>
</dbReference>
<dbReference type="Pfam" id="PF00724">
    <property type="entry name" value="Oxidored_FMN"/>
    <property type="match status" value="1"/>
</dbReference>
<accession>A0A8H4P951</accession>
<keyword evidence="7" id="KW-1185">Reference proteome</keyword>
<dbReference type="InterPro" id="IPR051799">
    <property type="entry name" value="NADH_flavin_oxidoreductase"/>
</dbReference>
<comment type="similarity">
    <text evidence="1">Belongs to the NADH:flavin oxidoreductase/NADH oxidase family.</text>
</comment>
<reference evidence="6" key="1">
    <citation type="submission" date="2020-01" db="EMBL/GenBank/DDBJ databases">
        <title>Identification and distribution of gene clusters putatively required for synthesis of sphingolipid metabolism inhibitors in phylogenetically diverse species of the filamentous fungus Fusarium.</title>
        <authorList>
            <person name="Kim H.-S."/>
            <person name="Busman M."/>
            <person name="Brown D.W."/>
            <person name="Divon H."/>
            <person name="Uhlig S."/>
            <person name="Proctor R.H."/>
        </authorList>
    </citation>
    <scope>NUCLEOTIDE SEQUENCE</scope>
    <source>
        <strain evidence="6">NRRL 53441</strain>
    </source>
</reference>
<dbReference type="InterPro" id="IPR001155">
    <property type="entry name" value="OxRdtase_FMN_N"/>
</dbReference>
<comment type="caution">
    <text evidence="6">The sequence shown here is derived from an EMBL/GenBank/DDBJ whole genome shotgun (WGS) entry which is preliminary data.</text>
</comment>
<dbReference type="GO" id="GO:0016491">
    <property type="term" value="F:oxidoreductase activity"/>
    <property type="evidence" value="ECO:0007669"/>
    <property type="project" value="UniProtKB-KW"/>
</dbReference>
<dbReference type="OrthoDB" id="1663137at2759"/>
<protein>
    <recommendedName>
        <fullName evidence="5">NADH:flavin oxidoreductase/NADH oxidase N-terminal domain-containing protein</fullName>
    </recommendedName>
</protein>
<evidence type="ECO:0000256" key="3">
    <source>
        <dbReference type="ARBA" id="ARBA00022643"/>
    </source>
</evidence>
<sequence>MTELLVSKPIELPCGLTLPNRLVKAALAEEMADRQNLPTHAQWERTYGAWADGGWGMVLTGNVMIDDYYLGTFNDCAINTNLSEDQVLEAYKKFTGVCRRKGTPIIMQINHPGRQSPIGAGNKSLLAKNIAPSAVPLDMGSDIMSRIITKLVFGTPKEMSTEDIETVVERFANTARIAAAAGFDGVEIHAAHGYLLSQFLSAKANKRTDAYGGSPAARAKLVVDIAKAIRAATPPNFCVGLKMNSADHQSPTELQECLEQISLIAAVGLDFLEVSGGTYENPTMMTGTGEKKSARTVARESFFLEFAQEVRAKFPKMVLMVTGGFRTRTGMEDALSEGACDLIGLGRPAIMNPSLPTDVILNKDVKTEDARLSAKRVPTPWILKQIGPKSIGSGVESTWYQKKMQAIGK</sequence>
<dbReference type="Gene3D" id="3.20.20.70">
    <property type="entry name" value="Aldolase class I"/>
    <property type="match status" value="1"/>
</dbReference>
<evidence type="ECO:0000313" key="7">
    <source>
        <dbReference type="Proteomes" id="UP000605986"/>
    </source>
</evidence>
<feature type="domain" description="NADH:flavin oxidoreductase/NADH oxidase N-terminal" evidence="5">
    <location>
        <begin position="8"/>
        <end position="358"/>
    </location>
</feature>
<dbReference type="InterPro" id="IPR013785">
    <property type="entry name" value="Aldolase_TIM"/>
</dbReference>
<keyword evidence="2" id="KW-0285">Flavoprotein</keyword>
<name>A0A8H4P951_9HYPO</name>
<dbReference type="PANTHER" id="PTHR43656:SF2">
    <property type="entry name" value="BINDING OXIDOREDUCTASE, PUTATIVE (AFU_ORTHOLOGUE AFUA_2G08260)-RELATED"/>
    <property type="match status" value="1"/>
</dbReference>
<dbReference type="EMBL" id="JAADJG010000186">
    <property type="protein sequence ID" value="KAF4452447.1"/>
    <property type="molecule type" value="Genomic_DNA"/>
</dbReference>
<dbReference type="CDD" id="cd04733">
    <property type="entry name" value="OYE_like_2_FMN"/>
    <property type="match status" value="1"/>
</dbReference>
<organism evidence="6 7">
    <name type="scientific">Fusarium austroafricanum</name>
    <dbReference type="NCBI Taxonomy" id="2364996"/>
    <lineage>
        <taxon>Eukaryota</taxon>
        <taxon>Fungi</taxon>
        <taxon>Dikarya</taxon>
        <taxon>Ascomycota</taxon>
        <taxon>Pezizomycotina</taxon>
        <taxon>Sordariomycetes</taxon>
        <taxon>Hypocreomycetidae</taxon>
        <taxon>Hypocreales</taxon>
        <taxon>Nectriaceae</taxon>
        <taxon>Fusarium</taxon>
        <taxon>Fusarium concolor species complex</taxon>
    </lineage>
</organism>
<evidence type="ECO:0000259" key="5">
    <source>
        <dbReference type="Pfam" id="PF00724"/>
    </source>
</evidence>
<keyword evidence="3" id="KW-0288">FMN</keyword>
<evidence type="ECO:0000256" key="4">
    <source>
        <dbReference type="ARBA" id="ARBA00023002"/>
    </source>
</evidence>
<gene>
    <name evidence="6" type="ORF">F53441_4727</name>
</gene>
<dbReference type="AlphaFoldDB" id="A0A8H4P951"/>